<accession>A0AAD5UGN6</accession>
<evidence type="ECO:0000256" key="1">
    <source>
        <dbReference type="SAM" id="MobiDB-lite"/>
    </source>
</evidence>
<feature type="region of interest" description="Disordered" evidence="1">
    <location>
        <begin position="111"/>
        <end position="194"/>
    </location>
</feature>
<feature type="chain" id="PRO_5042251174" evidence="2">
    <location>
        <begin position="19"/>
        <end position="311"/>
    </location>
</feature>
<evidence type="ECO:0000313" key="3">
    <source>
        <dbReference type="EMBL" id="KAJ3257199.1"/>
    </source>
</evidence>
<gene>
    <name evidence="3" type="ORF">HK103_004897</name>
</gene>
<dbReference type="EMBL" id="JADGKB010000041">
    <property type="protein sequence ID" value="KAJ3257199.1"/>
    <property type="molecule type" value="Genomic_DNA"/>
</dbReference>
<organism evidence="3 4">
    <name type="scientific">Boothiomyces macroporosus</name>
    <dbReference type="NCBI Taxonomy" id="261099"/>
    <lineage>
        <taxon>Eukaryota</taxon>
        <taxon>Fungi</taxon>
        <taxon>Fungi incertae sedis</taxon>
        <taxon>Chytridiomycota</taxon>
        <taxon>Chytridiomycota incertae sedis</taxon>
        <taxon>Chytridiomycetes</taxon>
        <taxon>Rhizophydiales</taxon>
        <taxon>Terramycetaceae</taxon>
        <taxon>Boothiomyces</taxon>
    </lineage>
</organism>
<evidence type="ECO:0000256" key="2">
    <source>
        <dbReference type="SAM" id="SignalP"/>
    </source>
</evidence>
<feature type="signal peptide" evidence="2">
    <location>
        <begin position="1"/>
        <end position="18"/>
    </location>
</feature>
<keyword evidence="2" id="KW-0732">Signal</keyword>
<comment type="caution">
    <text evidence="3">The sequence shown here is derived from an EMBL/GenBank/DDBJ whole genome shotgun (WGS) entry which is preliminary data.</text>
</comment>
<keyword evidence="4" id="KW-1185">Reference proteome</keyword>
<dbReference type="Proteomes" id="UP001210925">
    <property type="component" value="Unassembled WGS sequence"/>
</dbReference>
<protein>
    <submittedName>
        <fullName evidence="3">Uncharacterized protein</fullName>
    </submittedName>
</protein>
<name>A0AAD5UGN6_9FUNG</name>
<dbReference type="AlphaFoldDB" id="A0AAD5UGN6"/>
<reference evidence="3" key="1">
    <citation type="submission" date="2020-05" db="EMBL/GenBank/DDBJ databases">
        <title>Phylogenomic resolution of chytrid fungi.</title>
        <authorList>
            <person name="Stajich J.E."/>
            <person name="Amses K."/>
            <person name="Simmons R."/>
            <person name="Seto K."/>
            <person name="Myers J."/>
            <person name="Bonds A."/>
            <person name="Quandt C.A."/>
            <person name="Barry K."/>
            <person name="Liu P."/>
            <person name="Grigoriev I."/>
            <person name="Longcore J.E."/>
            <person name="James T.Y."/>
        </authorList>
    </citation>
    <scope>NUCLEOTIDE SEQUENCE</scope>
    <source>
        <strain evidence="3">PLAUS21</strain>
    </source>
</reference>
<proteinExistence type="predicted"/>
<feature type="compositionally biased region" description="Low complexity" evidence="1">
    <location>
        <begin position="112"/>
        <end position="139"/>
    </location>
</feature>
<sequence length="311" mass="34213">MQLLFALLSVAFASPVESPLEKRDAPLVIIQRQMDKGQTGGSFGCFGFPAAGNDRIKEILQLTPGTGVKFYRQTNCKQLIGNAIFTSTGILPDEFQNTDIQSLRLVPLSGSNNPPGQWNGQGQNGQWNGQGQNGQWNGNSYGSYEDSEEWDSGNGYNNGQWNGQGQNGQWNGQGQNGQWNGQGQNGQWNGQGQNGQWNNNQGGSLIVKFELQQTRVETGGSIGCFGINAVNPNHIKQVLQIPAGFQVTFYKGFNCQKQDLIQNVVQTQPGWVDNQVANADILSIRLKPIGTSQRFSEPARMQHDSIEYHQY</sequence>
<evidence type="ECO:0000313" key="4">
    <source>
        <dbReference type="Proteomes" id="UP001210925"/>
    </source>
</evidence>
<feature type="compositionally biased region" description="Low complexity" evidence="1">
    <location>
        <begin position="153"/>
        <end position="194"/>
    </location>
</feature>